<dbReference type="CDD" id="cd06577">
    <property type="entry name" value="PASTA_pknB"/>
    <property type="match status" value="4"/>
</dbReference>
<feature type="transmembrane region" description="Helical" evidence="2">
    <location>
        <begin position="7"/>
        <end position="26"/>
    </location>
</feature>
<protein>
    <submittedName>
        <fullName evidence="4">Unannotated protein</fullName>
    </submittedName>
</protein>
<name>A0A6J7SDZ8_9ZZZZ</name>
<feature type="domain" description="PASTA" evidence="3">
    <location>
        <begin position="106"/>
        <end position="172"/>
    </location>
</feature>
<evidence type="ECO:0000256" key="2">
    <source>
        <dbReference type="SAM" id="Phobius"/>
    </source>
</evidence>
<dbReference type="EMBL" id="CAFBPW010000222">
    <property type="protein sequence ID" value="CAB5038718.1"/>
    <property type="molecule type" value="Genomic_DNA"/>
</dbReference>
<feature type="compositionally biased region" description="Low complexity" evidence="1">
    <location>
        <begin position="315"/>
        <end position="347"/>
    </location>
</feature>
<feature type="domain" description="PASTA" evidence="3">
    <location>
        <begin position="173"/>
        <end position="240"/>
    </location>
</feature>
<feature type="region of interest" description="Disordered" evidence="1">
    <location>
        <begin position="313"/>
        <end position="347"/>
    </location>
</feature>
<dbReference type="InterPro" id="IPR005543">
    <property type="entry name" value="PASTA_dom"/>
</dbReference>
<proteinExistence type="predicted"/>
<keyword evidence="2" id="KW-0472">Membrane</keyword>
<accession>A0A6J7SDZ8</accession>
<feature type="domain" description="PASTA" evidence="3">
    <location>
        <begin position="41"/>
        <end position="105"/>
    </location>
</feature>
<dbReference type="Pfam" id="PF03793">
    <property type="entry name" value="PASTA"/>
    <property type="match status" value="4"/>
</dbReference>
<sequence>MTKVRGLLPVVGAVLIVAAAVLLLGFSDTLNPLDAIRGLGRVVTVPDFAGSPLPRARAEAENLGLKPDTRSAFSLTAPRGTIIGQKPAAGQKARSGDPIELVVSSGVNRTRMPAAVGRPIAEVTRELGDPGVPVEIIEVSNETVANGIVVAQSPAPDVLVAQAGSVRLEVSSGPDSRPVPDLTGLSIEGAAFRLGKAGLLFGPVTQADDPAVVAGAVISSAPAQGTKVPKDTPVALTVSNGSAPIPVPEVTKTQQVPATEVLRAAGFLVDVAGQLVVTGDPGVGNVFGQYPVAGTPYRPGQVVTIVVGRVPPPRRAATTTTTPASTPTASSTTTTVKASTPTTKAGG</sequence>
<dbReference type="PROSITE" id="PS51178">
    <property type="entry name" value="PASTA"/>
    <property type="match status" value="3"/>
</dbReference>
<dbReference type="SMART" id="SM00740">
    <property type="entry name" value="PASTA"/>
    <property type="match status" value="4"/>
</dbReference>
<evidence type="ECO:0000256" key="1">
    <source>
        <dbReference type="SAM" id="MobiDB-lite"/>
    </source>
</evidence>
<dbReference type="AlphaFoldDB" id="A0A6J7SDZ8"/>
<evidence type="ECO:0000313" key="4">
    <source>
        <dbReference type="EMBL" id="CAB5038718.1"/>
    </source>
</evidence>
<keyword evidence="2" id="KW-0812">Transmembrane</keyword>
<dbReference type="Gene3D" id="3.30.10.20">
    <property type="match status" value="4"/>
</dbReference>
<keyword evidence="2" id="KW-1133">Transmembrane helix</keyword>
<gene>
    <name evidence="4" type="ORF">UFOPK4173_01586</name>
</gene>
<evidence type="ECO:0000259" key="3">
    <source>
        <dbReference type="PROSITE" id="PS51178"/>
    </source>
</evidence>
<reference evidence="4" key="1">
    <citation type="submission" date="2020-05" db="EMBL/GenBank/DDBJ databases">
        <authorList>
            <person name="Chiriac C."/>
            <person name="Salcher M."/>
            <person name="Ghai R."/>
            <person name="Kavagutti S V."/>
        </authorList>
    </citation>
    <scope>NUCLEOTIDE SEQUENCE</scope>
</reference>
<organism evidence="4">
    <name type="scientific">freshwater metagenome</name>
    <dbReference type="NCBI Taxonomy" id="449393"/>
    <lineage>
        <taxon>unclassified sequences</taxon>
        <taxon>metagenomes</taxon>
        <taxon>ecological metagenomes</taxon>
    </lineage>
</organism>